<sequence length="360" mass="42651">MFQNIELLDEYPTNDIDNSLPHINTAKGILNIIYNNSNINNKVILLSGVRGSGKTTILNQLNRLDKLDDNSKLFINLDAWNAPEYILKKEFLKSLYRGTLKEIYKINDIKYKKELEKKLKKEIKKIDIIKKEQRAKIKTETIIIYLFIFVIIPVISADNIYSNIVSFILNFKWVAIYIYIIFSFVLLSILFYSKSEIVKILFPFLYGSSHNYSEYEEGKDFTPYQFKKLLQKFHDLYIKYFYKDIILIIDNLDRLSNNEQENYISCLYTFTESAFNLENKNKAKINFWFILSVDKTKINSNGNTDISFYEKLSPYEITIPEMNNTILNNYFRNLLDNDNKQYLVNYINIDICLLLDLFNE</sequence>
<reference evidence="3 4" key="1">
    <citation type="journal article" date="1992" name="Lakartidningen">
        <title>[Penicillin V and not amoxicillin is the first choice preparation in acute otitis].</title>
        <authorList>
            <person name="Kamme C."/>
            <person name="Lundgren K."/>
            <person name="Prellner K."/>
        </authorList>
    </citation>
    <scope>NUCLEOTIDE SEQUENCE [LARGE SCALE GENOMIC DNA]</scope>
    <source>
        <strain evidence="3 4">PC3939II</strain>
    </source>
</reference>
<name>A0A5C8FH77_9SPIR</name>
<feature type="domain" description="KAP NTPase" evidence="2">
    <location>
        <begin position="25"/>
        <end position="342"/>
    </location>
</feature>
<evidence type="ECO:0000313" key="4">
    <source>
        <dbReference type="Proteomes" id="UP000322307"/>
    </source>
</evidence>
<accession>A0A5C8FH77</accession>
<dbReference type="InterPro" id="IPR027417">
    <property type="entry name" value="P-loop_NTPase"/>
</dbReference>
<protein>
    <recommendedName>
        <fullName evidence="2">KAP NTPase domain-containing protein</fullName>
    </recommendedName>
</protein>
<evidence type="ECO:0000256" key="1">
    <source>
        <dbReference type="SAM" id="Phobius"/>
    </source>
</evidence>
<comment type="caution">
    <text evidence="3">The sequence shown here is derived from an EMBL/GenBank/DDBJ whole genome shotgun (WGS) entry which is preliminary data.</text>
</comment>
<proteinExistence type="predicted"/>
<organism evidence="3 4">
    <name type="scientific">Brachyspira aalborgi</name>
    <dbReference type="NCBI Taxonomy" id="29522"/>
    <lineage>
        <taxon>Bacteria</taxon>
        <taxon>Pseudomonadati</taxon>
        <taxon>Spirochaetota</taxon>
        <taxon>Spirochaetia</taxon>
        <taxon>Brachyspirales</taxon>
        <taxon>Brachyspiraceae</taxon>
        <taxon>Brachyspira</taxon>
    </lineage>
</organism>
<keyword evidence="1" id="KW-0812">Transmembrane</keyword>
<dbReference type="Proteomes" id="UP000322307">
    <property type="component" value="Unassembled WGS sequence"/>
</dbReference>
<dbReference type="SUPFAM" id="SSF52540">
    <property type="entry name" value="P-loop containing nucleoside triphosphate hydrolases"/>
    <property type="match status" value="2"/>
</dbReference>
<keyword evidence="1" id="KW-0472">Membrane</keyword>
<dbReference type="AlphaFoldDB" id="A0A5C8FH77"/>
<dbReference type="InterPro" id="IPR011646">
    <property type="entry name" value="KAP_P-loop"/>
</dbReference>
<gene>
    <name evidence="3" type="ORF">EPJ84_08660</name>
</gene>
<evidence type="ECO:0000259" key="2">
    <source>
        <dbReference type="Pfam" id="PF07693"/>
    </source>
</evidence>
<keyword evidence="1" id="KW-1133">Transmembrane helix</keyword>
<dbReference type="EMBL" id="SAYE01000015">
    <property type="protein sequence ID" value="TXJ49049.1"/>
    <property type="molecule type" value="Genomic_DNA"/>
</dbReference>
<evidence type="ECO:0000313" key="3">
    <source>
        <dbReference type="EMBL" id="TXJ49049.1"/>
    </source>
</evidence>
<dbReference type="Pfam" id="PF07693">
    <property type="entry name" value="KAP_NTPase"/>
    <property type="match status" value="1"/>
</dbReference>
<feature type="transmembrane region" description="Helical" evidence="1">
    <location>
        <begin position="142"/>
        <end position="161"/>
    </location>
</feature>
<feature type="transmembrane region" description="Helical" evidence="1">
    <location>
        <begin position="173"/>
        <end position="192"/>
    </location>
</feature>
<dbReference type="Gene3D" id="3.40.50.300">
    <property type="entry name" value="P-loop containing nucleotide triphosphate hydrolases"/>
    <property type="match status" value="1"/>
</dbReference>
<dbReference type="RefSeq" id="WP_147718402.1">
    <property type="nucleotide sequence ID" value="NZ_SAYE01000015.1"/>
</dbReference>